<dbReference type="EMBL" id="CM042051">
    <property type="protein sequence ID" value="KAI3729569.1"/>
    <property type="molecule type" value="Genomic_DNA"/>
</dbReference>
<reference evidence="2" key="1">
    <citation type="journal article" date="2022" name="Mol. Ecol. Resour.">
        <title>The genomes of chicory, endive, great burdock and yacon provide insights into Asteraceae palaeo-polyploidization history and plant inulin production.</title>
        <authorList>
            <person name="Fan W."/>
            <person name="Wang S."/>
            <person name="Wang H."/>
            <person name="Wang A."/>
            <person name="Jiang F."/>
            <person name="Liu H."/>
            <person name="Zhao H."/>
            <person name="Xu D."/>
            <person name="Zhang Y."/>
        </authorList>
    </citation>
    <scope>NUCLEOTIDE SEQUENCE [LARGE SCALE GENOMIC DNA]</scope>
    <source>
        <strain evidence="2">cv. Niubang</strain>
    </source>
</reference>
<name>A0ACB9C5K4_ARCLA</name>
<evidence type="ECO:0000313" key="2">
    <source>
        <dbReference type="Proteomes" id="UP001055879"/>
    </source>
</evidence>
<comment type="caution">
    <text evidence="1">The sequence shown here is derived from an EMBL/GenBank/DDBJ whole genome shotgun (WGS) entry which is preliminary data.</text>
</comment>
<accession>A0ACB9C5K4</accession>
<keyword evidence="2" id="KW-1185">Reference proteome</keyword>
<sequence>MKPDSQISVVLNAINRILMDLLTCGTSYMVLLFKYLKWAWSILLHRSFFNHHLHRIPQELIELMWHRTYGLDPRSFEPVECTVCLSTIGEDEEIKELRCGHLFHRVCLDQWLEFRNTTCPLCRDCLVSSPVVSEIGDELLVFNYFSTSDSHDEGLWWLR</sequence>
<organism evidence="1 2">
    <name type="scientific">Arctium lappa</name>
    <name type="common">Greater burdock</name>
    <name type="synonym">Lappa major</name>
    <dbReference type="NCBI Taxonomy" id="4217"/>
    <lineage>
        <taxon>Eukaryota</taxon>
        <taxon>Viridiplantae</taxon>
        <taxon>Streptophyta</taxon>
        <taxon>Embryophyta</taxon>
        <taxon>Tracheophyta</taxon>
        <taxon>Spermatophyta</taxon>
        <taxon>Magnoliopsida</taxon>
        <taxon>eudicotyledons</taxon>
        <taxon>Gunneridae</taxon>
        <taxon>Pentapetalae</taxon>
        <taxon>asterids</taxon>
        <taxon>campanulids</taxon>
        <taxon>Asterales</taxon>
        <taxon>Asteraceae</taxon>
        <taxon>Carduoideae</taxon>
        <taxon>Cardueae</taxon>
        <taxon>Arctiinae</taxon>
        <taxon>Arctium</taxon>
    </lineage>
</organism>
<gene>
    <name evidence="1" type="ORF">L6452_18230</name>
</gene>
<proteinExistence type="predicted"/>
<dbReference type="Proteomes" id="UP001055879">
    <property type="component" value="Linkage Group LG05"/>
</dbReference>
<evidence type="ECO:0000313" key="1">
    <source>
        <dbReference type="EMBL" id="KAI3729569.1"/>
    </source>
</evidence>
<reference evidence="1 2" key="2">
    <citation type="journal article" date="2022" name="Mol. Ecol. Resour.">
        <title>The genomes of chicory, endive, great burdock and yacon provide insights into Asteraceae paleo-polyploidization history and plant inulin production.</title>
        <authorList>
            <person name="Fan W."/>
            <person name="Wang S."/>
            <person name="Wang H."/>
            <person name="Wang A."/>
            <person name="Jiang F."/>
            <person name="Liu H."/>
            <person name="Zhao H."/>
            <person name="Xu D."/>
            <person name="Zhang Y."/>
        </authorList>
    </citation>
    <scope>NUCLEOTIDE SEQUENCE [LARGE SCALE GENOMIC DNA]</scope>
    <source>
        <strain evidence="2">cv. Niubang</strain>
    </source>
</reference>
<protein>
    <submittedName>
        <fullName evidence="1">Uncharacterized protein</fullName>
    </submittedName>
</protein>